<accession>A0A0R3S704</accession>
<name>A0A0R3S704_9BILA</name>
<keyword evidence="1" id="KW-1185">Reference proteome</keyword>
<organism evidence="1 2">
    <name type="scientific">Elaeophora elaphi</name>
    <dbReference type="NCBI Taxonomy" id="1147741"/>
    <lineage>
        <taxon>Eukaryota</taxon>
        <taxon>Metazoa</taxon>
        <taxon>Ecdysozoa</taxon>
        <taxon>Nematoda</taxon>
        <taxon>Chromadorea</taxon>
        <taxon>Rhabditida</taxon>
        <taxon>Spirurina</taxon>
        <taxon>Spiruromorpha</taxon>
        <taxon>Filarioidea</taxon>
        <taxon>Onchocercidae</taxon>
        <taxon>Elaeophora</taxon>
    </lineage>
</organism>
<proteinExistence type="predicted"/>
<evidence type="ECO:0000313" key="1">
    <source>
        <dbReference type="Proteomes" id="UP000050640"/>
    </source>
</evidence>
<sequence length="70" mass="8176">MESATAIALFYMVKARGFPQKYRLRQWQLSLHHLSETGNYSDLFVFYIYGDQVNSVRVSIIITSAYMYVS</sequence>
<protein>
    <submittedName>
        <fullName evidence="2">Ovule protein</fullName>
    </submittedName>
</protein>
<dbReference type="Proteomes" id="UP000050640">
    <property type="component" value="Unplaced"/>
</dbReference>
<dbReference type="AlphaFoldDB" id="A0A0R3S704"/>
<reference evidence="2" key="1">
    <citation type="submission" date="2017-02" db="UniProtKB">
        <authorList>
            <consortium name="WormBaseParasite"/>
        </authorList>
    </citation>
    <scope>IDENTIFICATION</scope>
</reference>
<dbReference type="WBParaSite" id="EEL_0001057601-mRNA-1">
    <property type="protein sequence ID" value="EEL_0001057601-mRNA-1"/>
    <property type="gene ID" value="EEL_0001057601"/>
</dbReference>
<evidence type="ECO:0000313" key="2">
    <source>
        <dbReference type="WBParaSite" id="EEL_0001057601-mRNA-1"/>
    </source>
</evidence>